<dbReference type="InParanoid" id="B3N106"/>
<accession>B3N106</accession>
<dbReference type="AlphaFoldDB" id="B3N106"/>
<reference evidence="1 2" key="1">
    <citation type="journal article" date="2007" name="Nature">
        <title>Evolution of genes and genomes on the Drosophila phylogeny.</title>
        <authorList>
            <consortium name="Drosophila 12 Genomes Consortium"/>
            <person name="Clark A.G."/>
            <person name="Eisen M.B."/>
            <person name="Smith D.R."/>
            <person name="Bergman C.M."/>
            <person name="Oliver B."/>
            <person name="Markow T.A."/>
            <person name="Kaufman T.C."/>
            <person name="Kellis M."/>
            <person name="Gelbart W."/>
            <person name="Iyer V.N."/>
            <person name="Pollard D.A."/>
            <person name="Sackton T.B."/>
            <person name="Larracuente A.M."/>
            <person name="Singh N.D."/>
            <person name="Abad J.P."/>
            <person name="Abt D.N."/>
            <person name="Adryan B."/>
            <person name="Aguade M."/>
            <person name="Akashi H."/>
            <person name="Anderson W.W."/>
            <person name="Aquadro C.F."/>
            <person name="Ardell D.H."/>
            <person name="Arguello R."/>
            <person name="Artieri C.G."/>
            <person name="Barbash D.A."/>
            <person name="Barker D."/>
            <person name="Barsanti P."/>
            <person name="Batterham P."/>
            <person name="Batzoglou S."/>
            <person name="Begun D."/>
            <person name="Bhutkar A."/>
            <person name="Blanco E."/>
            <person name="Bosak S.A."/>
            <person name="Bradley R.K."/>
            <person name="Brand A.D."/>
            <person name="Brent M.R."/>
            <person name="Brooks A.N."/>
            <person name="Brown R.H."/>
            <person name="Butlin R.K."/>
            <person name="Caggese C."/>
            <person name="Calvi B.R."/>
            <person name="Bernardo de Carvalho A."/>
            <person name="Caspi A."/>
            <person name="Castrezana S."/>
            <person name="Celniker S.E."/>
            <person name="Chang J.L."/>
            <person name="Chapple C."/>
            <person name="Chatterji S."/>
            <person name="Chinwalla A."/>
            <person name="Civetta A."/>
            <person name="Clifton S.W."/>
            <person name="Comeron J.M."/>
            <person name="Costello J.C."/>
            <person name="Coyne J.A."/>
            <person name="Daub J."/>
            <person name="David R.G."/>
            <person name="Delcher A.L."/>
            <person name="Delehaunty K."/>
            <person name="Do C.B."/>
            <person name="Ebling H."/>
            <person name="Edwards K."/>
            <person name="Eickbush T."/>
            <person name="Evans J.D."/>
            <person name="Filipski A."/>
            <person name="Findeiss S."/>
            <person name="Freyhult E."/>
            <person name="Fulton L."/>
            <person name="Fulton R."/>
            <person name="Garcia A.C."/>
            <person name="Gardiner A."/>
            <person name="Garfield D.A."/>
            <person name="Garvin B.E."/>
            <person name="Gibson G."/>
            <person name="Gilbert D."/>
            <person name="Gnerre S."/>
            <person name="Godfrey J."/>
            <person name="Good R."/>
            <person name="Gotea V."/>
            <person name="Gravely B."/>
            <person name="Greenberg A.J."/>
            <person name="Griffiths-Jones S."/>
            <person name="Gross S."/>
            <person name="Guigo R."/>
            <person name="Gustafson E.A."/>
            <person name="Haerty W."/>
            <person name="Hahn M.W."/>
            <person name="Halligan D.L."/>
            <person name="Halpern A.L."/>
            <person name="Halter G.M."/>
            <person name="Han M.V."/>
            <person name="Heger A."/>
            <person name="Hillier L."/>
            <person name="Hinrichs A.S."/>
            <person name="Holmes I."/>
            <person name="Hoskins R.A."/>
            <person name="Hubisz M.J."/>
            <person name="Hultmark D."/>
            <person name="Huntley M.A."/>
            <person name="Jaffe D.B."/>
            <person name="Jagadeeshan S."/>
            <person name="Jeck W.R."/>
            <person name="Johnson J."/>
            <person name="Jones C.D."/>
            <person name="Jordan W.C."/>
            <person name="Karpen G.H."/>
            <person name="Kataoka E."/>
            <person name="Keightley P.D."/>
            <person name="Kheradpour P."/>
            <person name="Kirkness E.F."/>
            <person name="Koerich L.B."/>
            <person name="Kristiansen K."/>
            <person name="Kudrna D."/>
            <person name="Kulathinal R.J."/>
            <person name="Kumar S."/>
            <person name="Kwok R."/>
            <person name="Lander E."/>
            <person name="Langley C.H."/>
            <person name="Lapoint R."/>
            <person name="Lazzaro B.P."/>
            <person name="Lee S.J."/>
            <person name="Levesque L."/>
            <person name="Li R."/>
            <person name="Lin C.F."/>
            <person name="Lin M.F."/>
            <person name="Lindblad-Toh K."/>
            <person name="Llopart A."/>
            <person name="Long M."/>
            <person name="Low L."/>
            <person name="Lozovsky E."/>
            <person name="Lu J."/>
            <person name="Luo M."/>
            <person name="Machado C.A."/>
            <person name="Makalowski W."/>
            <person name="Marzo M."/>
            <person name="Matsuda M."/>
            <person name="Matzkin L."/>
            <person name="McAllister B."/>
            <person name="McBride C.S."/>
            <person name="McKernan B."/>
            <person name="McKernan K."/>
            <person name="Mendez-Lago M."/>
            <person name="Minx P."/>
            <person name="Mollenhauer M.U."/>
            <person name="Montooth K."/>
            <person name="Mount S.M."/>
            <person name="Mu X."/>
            <person name="Myers E."/>
            <person name="Negre B."/>
            <person name="Newfeld S."/>
            <person name="Nielsen R."/>
            <person name="Noor M.A."/>
            <person name="O'Grady P."/>
            <person name="Pachter L."/>
            <person name="Papaceit M."/>
            <person name="Parisi M.J."/>
            <person name="Parisi M."/>
            <person name="Parts L."/>
            <person name="Pedersen J.S."/>
            <person name="Pesole G."/>
            <person name="Phillippy A.M."/>
            <person name="Ponting C.P."/>
            <person name="Pop M."/>
            <person name="Porcelli D."/>
            <person name="Powell J.R."/>
            <person name="Prohaska S."/>
            <person name="Pruitt K."/>
            <person name="Puig M."/>
            <person name="Quesneville H."/>
            <person name="Ram K.R."/>
            <person name="Rand D."/>
            <person name="Rasmussen M.D."/>
            <person name="Reed L.K."/>
            <person name="Reenan R."/>
            <person name="Reily A."/>
            <person name="Remington K.A."/>
            <person name="Rieger T.T."/>
            <person name="Ritchie M.G."/>
            <person name="Robin C."/>
            <person name="Rogers Y.H."/>
            <person name="Rohde C."/>
            <person name="Rozas J."/>
            <person name="Rubenfield M.J."/>
            <person name="Ruiz A."/>
            <person name="Russo S."/>
            <person name="Salzberg S.L."/>
            <person name="Sanchez-Gracia A."/>
            <person name="Saranga D.J."/>
            <person name="Sato H."/>
            <person name="Schaeffer S.W."/>
            <person name="Schatz M.C."/>
            <person name="Schlenke T."/>
            <person name="Schwartz R."/>
            <person name="Segarra C."/>
            <person name="Singh R.S."/>
            <person name="Sirot L."/>
            <person name="Sirota M."/>
            <person name="Sisneros N.B."/>
            <person name="Smith C.D."/>
            <person name="Smith T.F."/>
            <person name="Spieth J."/>
            <person name="Stage D.E."/>
            <person name="Stark A."/>
            <person name="Stephan W."/>
            <person name="Strausberg R.L."/>
            <person name="Strempel S."/>
            <person name="Sturgill D."/>
            <person name="Sutton G."/>
            <person name="Sutton G.G."/>
            <person name="Tao W."/>
            <person name="Teichmann S."/>
            <person name="Tobari Y.N."/>
            <person name="Tomimura Y."/>
            <person name="Tsolas J.M."/>
            <person name="Valente V.L."/>
            <person name="Venter E."/>
            <person name="Venter J.C."/>
            <person name="Vicario S."/>
            <person name="Vieira F.G."/>
            <person name="Vilella A.J."/>
            <person name="Villasante A."/>
            <person name="Walenz B."/>
            <person name="Wang J."/>
            <person name="Wasserman M."/>
            <person name="Watts T."/>
            <person name="Wilson D."/>
            <person name="Wilson R.K."/>
            <person name="Wing R.A."/>
            <person name="Wolfner M.F."/>
            <person name="Wong A."/>
            <person name="Wong G.K."/>
            <person name="Wu C.I."/>
            <person name="Wu G."/>
            <person name="Yamamoto D."/>
            <person name="Yang H.P."/>
            <person name="Yang S.P."/>
            <person name="Yorke J.A."/>
            <person name="Yoshida K."/>
            <person name="Zdobnov E."/>
            <person name="Zhang P."/>
            <person name="Zhang Y."/>
            <person name="Zimin A.V."/>
            <person name="Baldwin J."/>
            <person name="Abdouelleil A."/>
            <person name="Abdulkadir J."/>
            <person name="Abebe A."/>
            <person name="Abera B."/>
            <person name="Abreu J."/>
            <person name="Acer S.C."/>
            <person name="Aftuck L."/>
            <person name="Alexander A."/>
            <person name="An P."/>
            <person name="Anderson E."/>
            <person name="Anderson S."/>
            <person name="Arachi H."/>
            <person name="Azer M."/>
            <person name="Bachantsang P."/>
            <person name="Barry A."/>
            <person name="Bayul T."/>
            <person name="Berlin A."/>
            <person name="Bessette D."/>
            <person name="Bloom T."/>
            <person name="Blye J."/>
            <person name="Boguslavskiy L."/>
            <person name="Bonnet C."/>
            <person name="Boukhgalter B."/>
            <person name="Bourzgui I."/>
            <person name="Brown A."/>
            <person name="Cahill P."/>
            <person name="Channer S."/>
            <person name="Cheshatsang Y."/>
            <person name="Chuda L."/>
            <person name="Citroen M."/>
            <person name="Collymore A."/>
            <person name="Cooke P."/>
            <person name="Costello M."/>
            <person name="D'Aco K."/>
            <person name="Daza R."/>
            <person name="De Haan G."/>
            <person name="DeGray S."/>
            <person name="DeMaso C."/>
            <person name="Dhargay N."/>
            <person name="Dooley K."/>
            <person name="Dooley E."/>
            <person name="Doricent M."/>
            <person name="Dorje P."/>
            <person name="Dorjee K."/>
            <person name="Dupes A."/>
            <person name="Elong R."/>
            <person name="Falk J."/>
            <person name="Farina A."/>
            <person name="Faro S."/>
            <person name="Ferguson D."/>
            <person name="Fisher S."/>
            <person name="Foley C.D."/>
            <person name="Franke A."/>
            <person name="Friedrich D."/>
            <person name="Gadbois L."/>
            <person name="Gearin G."/>
            <person name="Gearin C.R."/>
            <person name="Giannoukos G."/>
            <person name="Goode T."/>
            <person name="Graham J."/>
            <person name="Grandbois E."/>
            <person name="Grewal S."/>
            <person name="Gyaltsen K."/>
            <person name="Hafez N."/>
            <person name="Hagos B."/>
            <person name="Hall J."/>
            <person name="Henson C."/>
            <person name="Hollinger A."/>
            <person name="Honan T."/>
            <person name="Huard M.D."/>
            <person name="Hughes L."/>
            <person name="Hurhula B."/>
            <person name="Husby M.E."/>
            <person name="Kamat A."/>
            <person name="Kanga B."/>
            <person name="Kashin S."/>
            <person name="Khazanovich D."/>
            <person name="Kisner P."/>
            <person name="Lance K."/>
            <person name="Lara M."/>
            <person name="Lee W."/>
            <person name="Lennon N."/>
            <person name="Letendre F."/>
            <person name="LeVine R."/>
            <person name="Lipovsky A."/>
            <person name="Liu X."/>
            <person name="Liu J."/>
            <person name="Liu S."/>
            <person name="Lokyitsang T."/>
            <person name="Lokyitsang Y."/>
            <person name="Lubonja R."/>
            <person name="Lui A."/>
            <person name="MacDonald P."/>
            <person name="Magnisalis V."/>
            <person name="Maru K."/>
            <person name="Matthews C."/>
            <person name="McCusker W."/>
            <person name="McDonough S."/>
            <person name="Mehta T."/>
            <person name="Meldrim J."/>
            <person name="Meneus L."/>
            <person name="Mihai O."/>
            <person name="Mihalev A."/>
            <person name="Mihova T."/>
            <person name="Mittelman R."/>
            <person name="Mlenga V."/>
            <person name="Montmayeur A."/>
            <person name="Mulrain L."/>
            <person name="Navidi A."/>
            <person name="Naylor J."/>
            <person name="Negash T."/>
            <person name="Nguyen T."/>
            <person name="Nguyen N."/>
            <person name="Nicol R."/>
            <person name="Norbu C."/>
            <person name="Norbu N."/>
            <person name="Novod N."/>
            <person name="O'Neill B."/>
            <person name="Osman S."/>
            <person name="Markiewicz E."/>
            <person name="Oyono O.L."/>
            <person name="Patti C."/>
            <person name="Phunkhang P."/>
            <person name="Pierre F."/>
            <person name="Priest M."/>
            <person name="Raghuraman S."/>
            <person name="Rege F."/>
            <person name="Reyes R."/>
            <person name="Rise C."/>
            <person name="Rogov P."/>
            <person name="Ross K."/>
            <person name="Ryan E."/>
            <person name="Settipalli S."/>
            <person name="Shea T."/>
            <person name="Sherpa N."/>
            <person name="Shi L."/>
            <person name="Shih D."/>
            <person name="Sparrow T."/>
            <person name="Spaulding J."/>
            <person name="Stalker J."/>
            <person name="Stange-Thomann N."/>
            <person name="Stavropoulos S."/>
            <person name="Stone C."/>
            <person name="Strader C."/>
            <person name="Tesfaye S."/>
            <person name="Thomson T."/>
            <person name="Thoulutsang Y."/>
            <person name="Thoulutsang D."/>
            <person name="Topham K."/>
            <person name="Topping I."/>
            <person name="Tsamla T."/>
            <person name="Vassiliev H."/>
            <person name="Vo A."/>
            <person name="Wangchuk T."/>
            <person name="Wangdi T."/>
            <person name="Weiand M."/>
            <person name="Wilkinson J."/>
            <person name="Wilson A."/>
            <person name="Yadav S."/>
            <person name="Young G."/>
            <person name="Yu Q."/>
            <person name="Zembek L."/>
            <person name="Zhong D."/>
            <person name="Zimmer A."/>
            <person name="Zwirko Z."/>
            <person name="Jaffe D.B."/>
            <person name="Alvarez P."/>
            <person name="Brockman W."/>
            <person name="Butler J."/>
            <person name="Chin C."/>
            <person name="Gnerre S."/>
            <person name="Grabherr M."/>
            <person name="Kleber M."/>
            <person name="Mauceli E."/>
            <person name="MacCallum I."/>
        </authorList>
    </citation>
    <scope>NUCLEOTIDE SEQUENCE [LARGE SCALE GENOMIC DNA]</scope>
    <source>
        <strain evidence="2">Tucson 14024-0371.13</strain>
    </source>
</reference>
<dbReference type="OrthoDB" id="10479489at2759"/>
<evidence type="ECO:0000313" key="1">
    <source>
        <dbReference type="EMBL" id="EDV30041.2"/>
    </source>
</evidence>
<dbReference type="HOGENOM" id="CLU_1760675_0_0_1"/>
<dbReference type="EMBL" id="CH902650">
    <property type="protein sequence ID" value="EDV30041.2"/>
    <property type="molecule type" value="Genomic_DNA"/>
</dbReference>
<sequence>MSSSARSVVAVRHGSEIGRQLRQWPRTGLALSSKPERMDIRKAAQLDEWGHGTLSRMKAGDREPTATSRSARLDYMEDATARAKIHNSRSMTTFKKRNRRLITDPFKPHAIPIGRSWPVASYKARESQSKSLRNQMSKTNIALYQKIAEKKRITQRLLDLFLN</sequence>
<dbReference type="Proteomes" id="UP000007801">
    <property type="component" value="Unassembled WGS sequence"/>
</dbReference>
<proteinExistence type="predicted"/>
<protein>
    <submittedName>
        <fullName evidence="1">Uncharacterized protein</fullName>
    </submittedName>
</protein>
<organism evidence="1 2">
    <name type="scientific">Drosophila ananassae</name>
    <name type="common">Fruit fly</name>
    <dbReference type="NCBI Taxonomy" id="7217"/>
    <lineage>
        <taxon>Eukaryota</taxon>
        <taxon>Metazoa</taxon>
        <taxon>Ecdysozoa</taxon>
        <taxon>Arthropoda</taxon>
        <taxon>Hexapoda</taxon>
        <taxon>Insecta</taxon>
        <taxon>Pterygota</taxon>
        <taxon>Neoptera</taxon>
        <taxon>Endopterygota</taxon>
        <taxon>Diptera</taxon>
        <taxon>Brachycera</taxon>
        <taxon>Muscomorpha</taxon>
        <taxon>Ephydroidea</taxon>
        <taxon>Drosophilidae</taxon>
        <taxon>Drosophila</taxon>
        <taxon>Sophophora</taxon>
    </lineage>
</organism>
<keyword evidence="2" id="KW-1185">Reference proteome</keyword>
<gene>
    <name evidence="1" type="primary">Dana\GF15969</name>
    <name evidence="1" type="synonym">dana_GLEANR_17063</name>
    <name evidence="1" type="ORF">GF15969</name>
</gene>
<dbReference type="KEGG" id="dan:6498770"/>
<dbReference type="SMR" id="B3N106"/>
<evidence type="ECO:0000313" key="2">
    <source>
        <dbReference type="Proteomes" id="UP000007801"/>
    </source>
</evidence>
<dbReference type="GeneID" id="6498770"/>
<name>B3N106_DROAN</name>